<dbReference type="NCBIfam" id="NF006365">
    <property type="entry name" value="PRK08588.1"/>
    <property type="match status" value="1"/>
</dbReference>
<evidence type="ECO:0000313" key="16">
    <source>
        <dbReference type="EMBL" id="KRL62945.1"/>
    </source>
</evidence>
<evidence type="ECO:0000256" key="6">
    <source>
        <dbReference type="ARBA" id="ARBA00016853"/>
    </source>
</evidence>
<keyword evidence="10" id="KW-0862">Zinc</keyword>
<comment type="catalytic activity">
    <reaction evidence="14">
        <text>N-succinyl-(2S,6S)-2,6-diaminopimelate + H2O = (2S,6S)-2,6-diaminopimelate + succinate</text>
        <dbReference type="Rhea" id="RHEA:22608"/>
        <dbReference type="ChEBI" id="CHEBI:15377"/>
        <dbReference type="ChEBI" id="CHEBI:30031"/>
        <dbReference type="ChEBI" id="CHEBI:57609"/>
        <dbReference type="ChEBI" id="CHEBI:58087"/>
        <dbReference type="EC" id="3.5.1.18"/>
    </reaction>
</comment>
<keyword evidence="9" id="KW-0378">Hydrolase</keyword>
<dbReference type="InterPro" id="IPR036264">
    <property type="entry name" value="Bact_exopeptidase_dim_dom"/>
</dbReference>
<dbReference type="CDD" id="cd08659">
    <property type="entry name" value="M20_ArgE_DapE-like"/>
    <property type="match status" value="1"/>
</dbReference>
<comment type="pathway">
    <text evidence="3">Amino-acid biosynthesis; L-lysine biosynthesis via DAP pathway; LL-2,6-diaminopimelate from (S)-tetrahydrodipicolinate (succinylase route): step 3/3.</text>
</comment>
<protein>
    <recommendedName>
        <fullName evidence="6">Probable succinyl-diaminopimelate desuccinylase</fullName>
        <ecNumber evidence="5">3.5.1.18</ecNumber>
    </recommendedName>
</protein>
<dbReference type="PROSITE" id="PS00758">
    <property type="entry name" value="ARGE_DAPE_CPG2_1"/>
    <property type="match status" value="1"/>
</dbReference>
<comment type="similarity">
    <text evidence="4">Belongs to the peptidase M20A family.</text>
</comment>
<feature type="domain" description="Peptidase M20 dimerisation" evidence="15">
    <location>
        <begin position="174"/>
        <end position="278"/>
    </location>
</feature>
<dbReference type="InterPro" id="IPR002933">
    <property type="entry name" value="Peptidase_M20"/>
</dbReference>
<dbReference type="Pfam" id="PF07687">
    <property type="entry name" value="M20_dimer"/>
    <property type="match status" value="1"/>
</dbReference>
<keyword evidence="17" id="KW-1185">Reference proteome</keyword>
<evidence type="ECO:0000256" key="3">
    <source>
        <dbReference type="ARBA" id="ARBA00005130"/>
    </source>
</evidence>
<name>A0A0R1S1S0_9LACO</name>
<dbReference type="GO" id="GO:0046872">
    <property type="term" value="F:metal ion binding"/>
    <property type="evidence" value="ECO:0007669"/>
    <property type="project" value="UniProtKB-KW"/>
</dbReference>
<dbReference type="PATRIC" id="fig|1122152.4.peg.1160"/>
<organism evidence="16 17">
    <name type="scientific">Lactobacillus psittaci DSM 15354</name>
    <dbReference type="NCBI Taxonomy" id="1122152"/>
    <lineage>
        <taxon>Bacteria</taxon>
        <taxon>Bacillati</taxon>
        <taxon>Bacillota</taxon>
        <taxon>Bacilli</taxon>
        <taxon>Lactobacillales</taxon>
        <taxon>Lactobacillaceae</taxon>
        <taxon>Lactobacillus</taxon>
    </lineage>
</organism>
<comment type="cofactor">
    <cofactor evidence="1">
        <name>Co(2+)</name>
        <dbReference type="ChEBI" id="CHEBI:48828"/>
    </cofactor>
</comment>
<evidence type="ECO:0000256" key="14">
    <source>
        <dbReference type="ARBA" id="ARBA00051301"/>
    </source>
</evidence>
<dbReference type="AlphaFoldDB" id="A0A0R1S1S0"/>
<evidence type="ECO:0000256" key="11">
    <source>
        <dbReference type="ARBA" id="ARBA00022915"/>
    </source>
</evidence>
<evidence type="ECO:0000256" key="5">
    <source>
        <dbReference type="ARBA" id="ARBA00011921"/>
    </source>
</evidence>
<accession>A0A0R1S1S0</accession>
<dbReference type="eggNOG" id="COG0624">
    <property type="taxonomic scope" value="Bacteria"/>
</dbReference>
<evidence type="ECO:0000259" key="15">
    <source>
        <dbReference type="Pfam" id="PF07687"/>
    </source>
</evidence>
<evidence type="ECO:0000256" key="7">
    <source>
        <dbReference type="ARBA" id="ARBA00022605"/>
    </source>
</evidence>
<dbReference type="GO" id="GO:0009014">
    <property type="term" value="F:succinyl-diaminopimelate desuccinylase activity"/>
    <property type="evidence" value="ECO:0007669"/>
    <property type="project" value="UniProtKB-EC"/>
</dbReference>
<dbReference type="InterPro" id="IPR001261">
    <property type="entry name" value="ArgE/DapE_CS"/>
</dbReference>
<dbReference type="SUPFAM" id="SSF53187">
    <property type="entry name" value="Zn-dependent exopeptidases"/>
    <property type="match status" value="1"/>
</dbReference>
<dbReference type="PROSITE" id="PS00759">
    <property type="entry name" value="ARGE_DAPE_CPG2_2"/>
    <property type="match status" value="1"/>
</dbReference>
<evidence type="ECO:0000256" key="13">
    <source>
        <dbReference type="ARBA" id="ARBA00023285"/>
    </source>
</evidence>
<evidence type="ECO:0000256" key="1">
    <source>
        <dbReference type="ARBA" id="ARBA00001941"/>
    </source>
</evidence>
<dbReference type="InterPro" id="IPR010182">
    <property type="entry name" value="ArgE/DapE"/>
</dbReference>
<keyword evidence="8" id="KW-0479">Metal-binding</keyword>
<dbReference type="PANTHER" id="PTHR43808:SF8">
    <property type="entry name" value="PEPTIDASE M20 DIMERISATION DOMAIN-CONTAINING PROTEIN"/>
    <property type="match status" value="1"/>
</dbReference>
<dbReference type="GO" id="GO:0009089">
    <property type="term" value="P:lysine biosynthetic process via diaminopimelate"/>
    <property type="evidence" value="ECO:0007669"/>
    <property type="project" value="UniProtKB-UniPathway"/>
</dbReference>
<dbReference type="InterPro" id="IPR050072">
    <property type="entry name" value="Peptidase_M20A"/>
</dbReference>
<dbReference type="Pfam" id="PF01546">
    <property type="entry name" value="Peptidase_M20"/>
    <property type="match status" value="1"/>
</dbReference>
<reference evidence="16 17" key="1">
    <citation type="journal article" date="2015" name="Genome Announc.">
        <title>Expanding the biotechnology potential of lactobacilli through comparative genomics of 213 strains and associated genera.</title>
        <authorList>
            <person name="Sun Z."/>
            <person name="Harris H.M."/>
            <person name="McCann A."/>
            <person name="Guo C."/>
            <person name="Argimon S."/>
            <person name="Zhang W."/>
            <person name="Yang X."/>
            <person name="Jeffery I.B."/>
            <person name="Cooney J.C."/>
            <person name="Kagawa T.F."/>
            <person name="Liu W."/>
            <person name="Song Y."/>
            <person name="Salvetti E."/>
            <person name="Wrobel A."/>
            <person name="Rasinkangas P."/>
            <person name="Parkhill J."/>
            <person name="Rea M.C."/>
            <person name="O'Sullivan O."/>
            <person name="Ritari J."/>
            <person name="Douillard F.P."/>
            <person name="Paul Ross R."/>
            <person name="Yang R."/>
            <person name="Briner A.E."/>
            <person name="Felis G.E."/>
            <person name="de Vos W.M."/>
            <person name="Barrangou R."/>
            <person name="Klaenhammer T.R."/>
            <person name="Caufield P.W."/>
            <person name="Cui Y."/>
            <person name="Zhang H."/>
            <person name="O'Toole P.W."/>
        </authorList>
    </citation>
    <scope>NUCLEOTIDE SEQUENCE [LARGE SCALE GENOMIC DNA]</scope>
    <source>
        <strain evidence="16 17">DSM 15354</strain>
    </source>
</reference>
<dbReference type="InterPro" id="IPR011650">
    <property type="entry name" value="Peptidase_M20_dimer"/>
</dbReference>
<gene>
    <name evidence="16" type="ORF">FC23_GL001129</name>
</gene>
<sequence length="389" mass="42853">MQTMDKEERIQVLTDLIKINSVNGNELEVATYLKALFAKHNIEAMIDAFGDKRANLIVELNPQASGPILGLTGHMDTVDLVNEAKWQSNPFEPRIDGDKLYGRGSADMKSGLAAEVIALIELVESGQVTGHVRFLATAGEEYGTPGANRLEAQDYAADLAALVVGEPTGGDIVYAHSGSLNYRVKSYGQAVHSSRPEEGKNAITGLVKFYVAEQELFNNAPKDPYLGEIKHSITVIEGGKQVNIIPAEAKLEGNIRPTKAFSNEEVINLLKSLVTKLNQDEDTHLEFELIHNFYPVVTSPDNSFIKAGLDATTEAFAHLREPKLRIINGATDASVFVKRRPDLPVFILGPDKWELAHQINEYTTISSYLAVIEAYKNIILNFWLFVKSC</sequence>
<dbReference type="NCBIfam" id="TIGR01910">
    <property type="entry name" value="DapE-ArgE"/>
    <property type="match status" value="1"/>
</dbReference>
<dbReference type="SUPFAM" id="SSF55031">
    <property type="entry name" value="Bacterial exopeptidase dimerisation domain"/>
    <property type="match status" value="1"/>
</dbReference>
<keyword evidence="11" id="KW-0220">Diaminopimelate biosynthesis</keyword>
<dbReference type="STRING" id="1122152.GCA_000425905_01057"/>
<evidence type="ECO:0000313" key="17">
    <source>
        <dbReference type="Proteomes" id="UP000051931"/>
    </source>
</evidence>
<evidence type="ECO:0000256" key="8">
    <source>
        <dbReference type="ARBA" id="ARBA00022723"/>
    </source>
</evidence>
<evidence type="ECO:0000256" key="12">
    <source>
        <dbReference type="ARBA" id="ARBA00023154"/>
    </source>
</evidence>
<comment type="caution">
    <text evidence="16">The sequence shown here is derived from an EMBL/GenBank/DDBJ whole genome shotgun (WGS) entry which is preliminary data.</text>
</comment>
<dbReference type="EC" id="3.5.1.18" evidence="5"/>
<keyword evidence="7" id="KW-0028">Amino-acid biosynthesis</keyword>
<dbReference type="UniPathway" id="UPA00034">
    <property type="reaction ID" value="UER00021"/>
</dbReference>
<keyword evidence="12" id="KW-0457">Lysine biosynthesis</keyword>
<proteinExistence type="inferred from homology"/>
<keyword evidence="13" id="KW-0170">Cobalt</keyword>
<dbReference type="Proteomes" id="UP000051931">
    <property type="component" value="Unassembled WGS sequence"/>
</dbReference>
<dbReference type="Gene3D" id="3.30.70.360">
    <property type="match status" value="1"/>
</dbReference>
<evidence type="ECO:0000256" key="2">
    <source>
        <dbReference type="ARBA" id="ARBA00001947"/>
    </source>
</evidence>
<evidence type="ECO:0000256" key="9">
    <source>
        <dbReference type="ARBA" id="ARBA00022801"/>
    </source>
</evidence>
<comment type="cofactor">
    <cofactor evidence="2">
        <name>Zn(2+)</name>
        <dbReference type="ChEBI" id="CHEBI:29105"/>
    </cofactor>
</comment>
<evidence type="ECO:0000256" key="10">
    <source>
        <dbReference type="ARBA" id="ARBA00022833"/>
    </source>
</evidence>
<dbReference type="Gene3D" id="3.40.630.10">
    <property type="entry name" value="Zn peptidases"/>
    <property type="match status" value="1"/>
</dbReference>
<evidence type="ECO:0000256" key="4">
    <source>
        <dbReference type="ARBA" id="ARBA00006247"/>
    </source>
</evidence>
<dbReference type="EMBL" id="AZFB01000006">
    <property type="protein sequence ID" value="KRL62945.1"/>
    <property type="molecule type" value="Genomic_DNA"/>
</dbReference>
<dbReference type="PANTHER" id="PTHR43808">
    <property type="entry name" value="ACETYLORNITHINE DEACETYLASE"/>
    <property type="match status" value="1"/>
</dbReference>
<dbReference type="GO" id="GO:0019877">
    <property type="term" value="P:diaminopimelate biosynthetic process"/>
    <property type="evidence" value="ECO:0007669"/>
    <property type="project" value="UniProtKB-KW"/>
</dbReference>